<dbReference type="KEGG" id="kcm:ABWK59_15120"/>
<accession>A0AAU8JUY7</accession>
<dbReference type="AlphaFoldDB" id="A0AAU8JUY7"/>
<protein>
    <submittedName>
        <fullName evidence="6">LysR family transcriptional regulator</fullName>
    </submittedName>
</protein>
<dbReference type="InterPro" id="IPR005119">
    <property type="entry name" value="LysR_subst-bd"/>
</dbReference>
<evidence type="ECO:0000313" key="6">
    <source>
        <dbReference type="EMBL" id="XCM80159.1"/>
    </source>
</evidence>
<evidence type="ECO:0000256" key="4">
    <source>
        <dbReference type="ARBA" id="ARBA00023163"/>
    </source>
</evidence>
<feature type="domain" description="HTH lysR-type" evidence="5">
    <location>
        <begin position="14"/>
        <end position="71"/>
    </location>
</feature>
<dbReference type="Gene3D" id="3.40.190.10">
    <property type="entry name" value="Periplasmic binding protein-like II"/>
    <property type="match status" value="2"/>
</dbReference>
<gene>
    <name evidence="6" type="ORF">ABWK59_15120</name>
</gene>
<name>A0AAU8JUY7_9ACTN</name>
<evidence type="ECO:0000256" key="2">
    <source>
        <dbReference type="ARBA" id="ARBA00023015"/>
    </source>
</evidence>
<sequence>MTDPAPPAAPPADLLPQELRVLVAVEREGGFTAAATALGLTQSAVSHAVRTCERKLGSVLFERGRFGARPTPAGTRVIGHARKVLRLLDLMRAEARENEAERVAGPVRIAAFRSVAAHLLPAVLARLAEHHPDLRPQVAIVRELGRGTAGEVADGRADLGLATLDANTSAVPGLVAAPLFAESYALAHQAGHPAPRSLPLIDWDENCGSYTAGWWRTQDWIPSATIKVEDDTVVLSLAAQGIGMAIMPKLTLVNPPAGLAVTDLGPRPPSRDVGYVTTPELARTSAVRAVIRELRSLALPPGLTPAGGRSRPGSAVRP</sequence>
<dbReference type="GO" id="GO:0032993">
    <property type="term" value="C:protein-DNA complex"/>
    <property type="evidence" value="ECO:0007669"/>
    <property type="project" value="TreeGrafter"/>
</dbReference>
<dbReference type="SUPFAM" id="SSF53850">
    <property type="entry name" value="Periplasmic binding protein-like II"/>
    <property type="match status" value="1"/>
</dbReference>
<dbReference type="SUPFAM" id="SSF46785">
    <property type="entry name" value="Winged helix' DNA-binding domain"/>
    <property type="match status" value="1"/>
</dbReference>
<dbReference type="RefSeq" id="WP_354641099.1">
    <property type="nucleotide sequence ID" value="NZ_CP159872.1"/>
</dbReference>
<dbReference type="PANTHER" id="PTHR30346:SF28">
    <property type="entry name" value="HTH-TYPE TRANSCRIPTIONAL REGULATOR CYNR"/>
    <property type="match status" value="1"/>
</dbReference>
<dbReference type="InterPro" id="IPR000847">
    <property type="entry name" value="LysR_HTH_N"/>
</dbReference>
<dbReference type="GO" id="GO:0003677">
    <property type="term" value="F:DNA binding"/>
    <property type="evidence" value="ECO:0007669"/>
    <property type="project" value="UniProtKB-KW"/>
</dbReference>
<organism evidence="6">
    <name type="scientific">Kitasatospora camelliae</name>
    <dbReference type="NCBI Taxonomy" id="3156397"/>
    <lineage>
        <taxon>Bacteria</taxon>
        <taxon>Bacillati</taxon>
        <taxon>Actinomycetota</taxon>
        <taxon>Actinomycetes</taxon>
        <taxon>Kitasatosporales</taxon>
        <taxon>Streptomycetaceae</taxon>
        <taxon>Kitasatospora</taxon>
    </lineage>
</organism>
<dbReference type="Gene3D" id="1.10.10.10">
    <property type="entry name" value="Winged helix-like DNA-binding domain superfamily/Winged helix DNA-binding domain"/>
    <property type="match status" value="1"/>
</dbReference>
<dbReference type="InterPro" id="IPR036388">
    <property type="entry name" value="WH-like_DNA-bd_sf"/>
</dbReference>
<dbReference type="EMBL" id="CP159872">
    <property type="protein sequence ID" value="XCM80159.1"/>
    <property type="molecule type" value="Genomic_DNA"/>
</dbReference>
<dbReference type="PROSITE" id="PS50931">
    <property type="entry name" value="HTH_LYSR"/>
    <property type="match status" value="1"/>
</dbReference>
<dbReference type="Pfam" id="PF00126">
    <property type="entry name" value="HTH_1"/>
    <property type="match status" value="1"/>
</dbReference>
<dbReference type="GO" id="GO:0003700">
    <property type="term" value="F:DNA-binding transcription factor activity"/>
    <property type="evidence" value="ECO:0007669"/>
    <property type="project" value="InterPro"/>
</dbReference>
<dbReference type="InterPro" id="IPR036390">
    <property type="entry name" value="WH_DNA-bd_sf"/>
</dbReference>
<dbReference type="Pfam" id="PF03466">
    <property type="entry name" value="LysR_substrate"/>
    <property type="match status" value="1"/>
</dbReference>
<comment type="similarity">
    <text evidence="1">Belongs to the LysR transcriptional regulatory family.</text>
</comment>
<proteinExistence type="inferred from homology"/>
<reference evidence="6" key="1">
    <citation type="submission" date="2024-06" db="EMBL/GenBank/DDBJ databases">
        <title>The genome sequences of Kitasatospora sp. strain HUAS MG31.</title>
        <authorList>
            <person name="Mo P."/>
        </authorList>
    </citation>
    <scope>NUCLEOTIDE SEQUENCE</scope>
    <source>
        <strain evidence="6">HUAS MG31</strain>
    </source>
</reference>
<dbReference type="CDD" id="cd05466">
    <property type="entry name" value="PBP2_LTTR_substrate"/>
    <property type="match status" value="1"/>
</dbReference>
<keyword evidence="2" id="KW-0805">Transcription regulation</keyword>
<evidence type="ECO:0000256" key="3">
    <source>
        <dbReference type="ARBA" id="ARBA00023125"/>
    </source>
</evidence>
<dbReference type="PANTHER" id="PTHR30346">
    <property type="entry name" value="TRANSCRIPTIONAL DUAL REGULATOR HCAR-RELATED"/>
    <property type="match status" value="1"/>
</dbReference>
<evidence type="ECO:0000259" key="5">
    <source>
        <dbReference type="PROSITE" id="PS50931"/>
    </source>
</evidence>
<dbReference type="PRINTS" id="PR00039">
    <property type="entry name" value="HTHLYSR"/>
</dbReference>
<keyword evidence="3" id="KW-0238">DNA-binding</keyword>
<keyword evidence="4" id="KW-0804">Transcription</keyword>
<evidence type="ECO:0000256" key="1">
    <source>
        <dbReference type="ARBA" id="ARBA00009437"/>
    </source>
</evidence>